<dbReference type="NCBIfam" id="NF001183">
    <property type="entry name" value="PRK00155.1-3"/>
    <property type="match status" value="1"/>
</dbReference>
<dbReference type="SUPFAM" id="SSF53448">
    <property type="entry name" value="Nucleotide-diphospho-sugar transferases"/>
    <property type="match status" value="1"/>
</dbReference>
<proteinExistence type="predicted"/>
<dbReference type="GO" id="GO:0008299">
    <property type="term" value="P:isoprenoid biosynthetic process"/>
    <property type="evidence" value="ECO:0007669"/>
    <property type="project" value="InterPro"/>
</dbReference>
<name>A0A0M6WC13_9FIRM</name>
<dbReference type="PANTHER" id="PTHR32125">
    <property type="entry name" value="2-C-METHYL-D-ERYTHRITOL 4-PHOSPHATE CYTIDYLYLTRANSFERASE, CHLOROPLASTIC"/>
    <property type="match status" value="1"/>
</dbReference>
<dbReference type="RefSeq" id="WP_055066956.1">
    <property type="nucleotide sequence ID" value="NZ_CP173697.1"/>
</dbReference>
<sequence length="236" mass="26403">MIYGAMLAGGVGSRMKSAVIPKQFLEVDGKPIIIYTLQNMLKVDRFDYIYIATHKDYLAYMKEMVQKYTDKPEKVRIIEGGKERMDSIHNVTDAILKDEGVHEDDVIVIHDAVRPLVTEKILNDSIDAAGTYGACVCGLPAVDTMLYSEDGKVVTTIPERSKLFNGQAPDSFSLPRFLEMQANLTEEQREVITGTSQICTMNNQPIYIIEGDPLNFKLTTDGDLLIFKSIIDDQTV</sequence>
<dbReference type="GeneID" id="99746754"/>
<dbReference type="EMBL" id="CVRR01000005">
    <property type="protein sequence ID" value="CRL33294.1"/>
    <property type="molecule type" value="Genomic_DNA"/>
</dbReference>
<accession>A0A0M6WC13</accession>
<evidence type="ECO:0000256" key="2">
    <source>
        <dbReference type="ARBA" id="ARBA00022695"/>
    </source>
</evidence>
<dbReference type="OrthoDB" id="9806837at2"/>
<dbReference type="FunFam" id="3.90.550.10:FF:000003">
    <property type="entry name" value="2-C-methyl-D-erythritol 4-phosphate cytidylyltransferase"/>
    <property type="match status" value="1"/>
</dbReference>
<dbReference type="PROSITE" id="PS01295">
    <property type="entry name" value="ISPD"/>
    <property type="match status" value="1"/>
</dbReference>
<dbReference type="InterPro" id="IPR034683">
    <property type="entry name" value="IspD/TarI"/>
</dbReference>
<dbReference type="Pfam" id="PF01128">
    <property type="entry name" value="IspD"/>
    <property type="match status" value="1"/>
</dbReference>
<dbReference type="GO" id="GO:0050518">
    <property type="term" value="F:2-C-methyl-D-erythritol 4-phosphate cytidylyltransferase activity"/>
    <property type="evidence" value="ECO:0007669"/>
    <property type="project" value="UniProtKB-EC"/>
</dbReference>
<dbReference type="InterPro" id="IPR050088">
    <property type="entry name" value="IspD/TarI_cytidylyltransf_bact"/>
</dbReference>
<dbReference type="InterPro" id="IPR029044">
    <property type="entry name" value="Nucleotide-diphossugar_trans"/>
</dbReference>
<gene>
    <name evidence="3" type="ORF">M72_01711</name>
</gene>
<keyword evidence="4" id="KW-1185">Reference proteome</keyword>
<dbReference type="Gene3D" id="3.90.550.10">
    <property type="entry name" value="Spore Coat Polysaccharide Biosynthesis Protein SpsA, Chain A"/>
    <property type="match status" value="1"/>
</dbReference>
<protein>
    <submittedName>
        <fullName evidence="3">2-C-methyl-D-erythritol 4-phosphate cytidylyltransferase</fullName>
        <ecNumber evidence="3">2.7.7.60</ecNumber>
    </submittedName>
</protein>
<dbReference type="Proteomes" id="UP000049979">
    <property type="component" value="Unassembled WGS sequence"/>
</dbReference>
<evidence type="ECO:0000256" key="1">
    <source>
        <dbReference type="ARBA" id="ARBA00022679"/>
    </source>
</evidence>
<dbReference type="EC" id="2.7.7.60" evidence="3"/>
<dbReference type="InterPro" id="IPR018294">
    <property type="entry name" value="ISPD_synthase_CS"/>
</dbReference>
<reference evidence="4" key="1">
    <citation type="submission" date="2015-05" db="EMBL/GenBank/DDBJ databases">
        <authorList>
            <consortium name="Pathogen Informatics"/>
        </authorList>
    </citation>
    <scope>NUCLEOTIDE SEQUENCE [LARGE SCALE GENOMIC DNA]</scope>
    <source>
        <strain evidence="4">M72</strain>
    </source>
</reference>
<dbReference type="AlphaFoldDB" id="A0A0M6WC13"/>
<evidence type="ECO:0000313" key="3">
    <source>
        <dbReference type="EMBL" id="CRL33294.1"/>
    </source>
</evidence>
<dbReference type="PANTHER" id="PTHR32125:SF8">
    <property type="entry name" value="RIBITOL-5-PHOSPHATE CYTIDYLYLTRANSFERASE"/>
    <property type="match status" value="1"/>
</dbReference>
<dbReference type="CDD" id="cd02516">
    <property type="entry name" value="CDP-ME_synthetase"/>
    <property type="match status" value="1"/>
</dbReference>
<organism evidence="3 4">
    <name type="scientific">Roseburia faecis</name>
    <dbReference type="NCBI Taxonomy" id="301302"/>
    <lineage>
        <taxon>Bacteria</taxon>
        <taxon>Bacillati</taxon>
        <taxon>Bacillota</taxon>
        <taxon>Clostridia</taxon>
        <taxon>Lachnospirales</taxon>
        <taxon>Lachnospiraceae</taxon>
        <taxon>Roseburia</taxon>
    </lineage>
</organism>
<keyword evidence="2 3" id="KW-0548">Nucleotidyltransferase</keyword>
<evidence type="ECO:0000313" key="4">
    <source>
        <dbReference type="Proteomes" id="UP000049979"/>
    </source>
</evidence>
<keyword evidence="1 3" id="KW-0808">Transferase</keyword>